<dbReference type="Pfam" id="PF04404">
    <property type="entry name" value="ERF"/>
    <property type="match status" value="1"/>
</dbReference>
<accession>A0A090D840</accession>
<gene>
    <name evidence="1" type="primary">phiCDHM19_gp65</name>
</gene>
<evidence type="ECO:0000313" key="2">
    <source>
        <dbReference type="Proteomes" id="UP000029364"/>
    </source>
</evidence>
<dbReference type="RefSeq" id="YP_009216915.1">
    <property type="nucleotide sequence ID" value="NC_028996.1"/>
</dbReference>
<reference evidence="1 2" key="1">
    <citation type="submission" date="2014-06" db="EMBL/GenBank/DDBJ databases">
        <authorList>
            <person name="Hargreaves K."/>
        </authorList>
    </citation>
    <scope>NUCLEOTIDE SEQUENCE [LARGE SCALE GENOMIC DNA]</scope>
</reference>
<evidence type="ECO:0000313" key="1">
    <source>
        <dbReference type="EMBL" id="CDW17246.1"/>
    </source>
</evidence>
<name>A0A090D840_9CAUD</name>
<dbReference type="KEGG" id="vg:26643410"/>
<protein>
    <submittedName>
        <fullName evidence="1">Putative essential recombination function protein</fullName>
    </submittedName>
</protein>
<dbReference type="GeneID" id="26643410"/>
<keyword evidence="2" id="KW-1185">Reference proteome</keyword>
<dbReference type="OrthoDB" id="8735at10239"/>
<dbReference type="Proteomes" id="UP000029364">
    <property type="component" value="Segment"/>
</dbReference>
<reference evidence="1 2" key="2">
    <citation type="submission" date="2014-09" db="EMBL/GenBank/DDBJ databases">
        <title>Abundant and diverse CRISPR spacers in Clostridium difficile strains and prophages target multiple phage types within this pathogen.</title>
        <authorList>
            <person name="Hargreaves K.R."/>
            <person name="Flores C."/>
            <person name="Lawley T.D."/>
            <person name="Clokie M.R.J."/>
        </authorList>
    </citation>
    <scope>NUCLEOTIDE SEQUENCE [LARGE SCALE GENOMIC DNA]</scope>
</reference>
<organism evidence="1 2">
    <name type="scientific">Clostridium phage phiCDHM19</name>
    <dbReference type="NCBI Taxonomy" id="1522092"/>
    <lineage>
        <taxon>Viruses</taxon>
        <taxon>Duplodnaviria</taxon>
        <taxon>Heunggongvirae</taxon>
        <taxon>Uroviricota</taxon>
        <taxon>Caudoviricetes</taxon>
        <taxon>Lubbockvirus</taxon>
        <taxon>Lubbockvirus CDHM19</taxon>
    </lineage>
</organism>
<proteinExistence type="predicted"/>
<dbReference type="InterPro" id="IPR007499">
    <property type="entry name" value="ERF_bacteria_virus"/>
</dbReference>
<dbReference type="EMBL" id="LK985322">
    <property type="protein sequence ID" value="CDW17246.1"/>
    <property type="molecule type" value="Genomic_DNA"/>
</dbReference>
<sequence>METNNVYIKLVNIQNTLKAPKNQYNNFGKYNYRSCEDILEGLKPILKEEKALVILDDNIVQIGNRFYVEATATLIDAETGEKISTKALAREDETKKGMDLAQVTGSVSSYARKYALNGLFCIDDTKDSDATNKHGNEQKKKEVNESELNILYSLGESIEKDKNRVDSEVYKKFGKLAVDLTKQEYEKVLNGYKSILEKQKQE</sequence>